<dbReference type="Proteomes" id="UP000803884">
    <property type="component" value="Unassembled WGS sequence"/>
</dbReference>
<keyword evidence="9" id="KW-1185">Reference proteome</keyword>
<dbReference type="SUPFAM" id="SSF57701">
    <property type="entry name" value="Zn2/Cys6 DNA-binding domain"/>
    <property type="match status" value="1"/>
</dbReference>
<evidence type="ECO:0000256" key="5">
    <source>
        <dbReference type="ARBA" id="ARBA00023163"/>
    </source>
</evidence>
<evidence type="ECO:0000256" key="3">
    <source>
        <dbReference type="ARBA" id="ARBA00023015"/>
    </source>
</evidence>
<dbReference type="InterPro" id="IPR021858">
    <property type="entry name" value="Fun_TF"/>
</dbReference>
<dbReference type="SMART" id="SM00066">
    <property type="entry name" value="GAL4"/>
    <property type="match status" value="1"/>
</dbReference>
<dbReference type="PROSITE" id="PS50048">
    <property type="entry name" value="ZN2_CY6_FUNGAL_2"/>
    <property type="match status" value="1"/>
</dbReference>
<evidence type="ECO:0000256" key="1">
    <source>
        <dbReference type="ARBA" id="ARBA00022723"/>
    </source>
</evidence>
<dbReference type="InterPro" id="IPR001138">
    <property type="entry name" value="Zn2Cys6_DnaBD"/>
</dbReference>
<name>A0AB34KI75_9PEZI</name>
<dbReference type="Gene3D" id="4.10.240.10">
    <property type="entry name" value="Zn(2)-C6 fungal-type DNA-binding domain"/>
    <property type="match status" value="1"/>
</dbReference>
<evidence type="ECO:0000259" key="7">
    <source>
        <dbReference type="PROSITE" id="PS50048"/>
    </source>
</evidence>
<keyword evidence="4" id="KW-0238">DNA-binding</keyword>
<keyword evidence="5" id="KW-0804">Transcription</keyword>
<proteinExistence type="predicted"/>
<dbReference type="PANTHER" id="PTHR36206:SF13">
    <property type="entry name" value="TRANSCRIPTIONAL REGULATORY PROTEIN MOC3"/>
    <property type="match status" value="1"/>
</dbReference>
<gene>
    <name evidence="8" type="ORF">WHR41_06616</name>
</gene>
<dbReference type="RefSeq" id="XP_069227878.1">
    <property type="nucleotide sequence ID" value="XM_069375221.1"/>
</dbReference>
<dbReference type="InterPro" id="IPR036864">
    <property type="entry name" value="Zn2-C6_fun-type_DNA-bd_sf"/>
</dbReference>
<keyword evidence="3" id="KW-0805">Transcription regulation</keyword>
<dbReference type="GO" id="GO:0003677">
    <property type="term" value="F:DNA binding"/>
    <property type="evidence" value="ECO:0007669"/>
    <property type="project" value="UniProtKB-KW"/>
</dbReference>
<evidence type="ECO:0000256" key="2">
    <source>
        <dbReference type="ARBA" id="ARBA00022833"/>
    </source>
</evidence>
<evidence type="ECO:0000256" key="4">
    <source>
        <dbReference type="ARBA" id="ARBA00023125"/>
    </source>
</evidence>
<comment type="caution">
    <text evidence="8">The sequence shown here is derived from an EMBL/GenBank/DDBJ whole genome shotgun (WGS) entry which is preliminary data.</text>
</comment>
<dbReference type="CDD" id="cd00067">
    <property type="entry name" value="GAL4"/>
    <property type="match status" value="1"/>
</dbReference>
<keyword evidence="1" id="KW-0479">Metal-binding</keyword>
<evidence type="ECO:0000256" key="6">
    <source>
        <dbReference type="ARBA" id="ARBA00023242"/>
    </source>
</evidence>
<dbReference type="PANTHER" id="PTHR36206">
    <property type="entry name" value="ASPERCRYPTIN BIOSYNTHESIS CLUSTER-SPECIFIC TRANSCRIPTION REGULATOR ATNN-RELATED"/>
    <property type="match status" value="1"/>
</dbReference>
<dbReference type="PROSITE" id="PS00463">
    <property type="entry name" value="ZN2_CY6_FUNGAL_1"/>
    <property type="match status" value="1"/>
</dbReference>
<dbReference type="Pfam" id="PF00172">
    <property type="entry name" value="Zn_clus"/>
    <property type="match status" value="1"/>
</dbReference>
<evidence type="ECO:0000313" key="9">
    <source>
        <dbReference type="Proteomes" id="UP000803884"/>
    </source>
</evidence>
<dbReference type="AlphaFoldDB" id="A0AB34KI75"/>
<dbReference type="GO" id="GO:0008270">
    <property type="term" value="F:zinc ion binding"/>
    <property type="evidence" value="ECO:0007669"/>
    <property type="project" value="InterPro"/>
</dbReference>
<keyword evidence="2" id="KW-0862">Zinc</keyword>
<sequence>MANGYIAAKIPAKCSIAHGDNTGDVREITAMSMSSTAKIHTRASAPKVRTGCRTCKARHLKCDEQRPFCRKCTVSKRACGGYTDRLAGVRGGRPLQNTVLLPKPCFAPVVKSNGFQQLDAMHLDFFRLYTMHDLPGSDLGLPWSNIILPHGASEPAVGHAVAALGCLHRTLNESESGSGVGTNLSTGPFERYQRAIVALRKCIEAAPQAGLADARDVTLVVTLLLFCFEILCGQDELAMKHLEGALSLVRTSGSDTDQASPQSYSTLVLSTRVNGASDVLNQVFLRLASDWLVSGPNYYGGETWPLQAICGESLPAHFQSARDASVHLDALCSQTNKLEEESFIASERRFGLHAPKQGALNSHVCIDDCWIIAMSRIPIEESDPTFTHKVNKGLSALEQWRASFSYLLQSKPESKPIMLLEVQFLQAWMALRTIQDHDQTICDTLEAEFERAVSVAERYVLEQSTSSCKTARTHGLRCLPNVGNNLASCMCLVVEKCRSSSIRRRAIHILSSLDFRGVFDTPYLVAHYTHIIEQEEFRARLLNDAASVSLGCEDIPTEARFLETSMCWCQCSEEEGEVFYMKDFGRLVYVACNPHTGMLETGSSWFAVDRVNQTQSLRRN</sequence>
<feature type="domain" description="Zn(2)-C6 fungal-type" evidence="7">
    <location>
        <begin position="51"/>
        <end position="79"/>
    </location>
</feature>
<dbReference type="Pfam" id="PF11951">
    <property type="entry name" value="Fungal_trans_2"/>
    <property type="match status" value="1"/>
</dbReference>
<accession>A0AB34KI75</accession>
<dbReference type="InterPro" id="IPR052360">
    <property type="entry name" value="Transcr_Regulatory_Proteins"/>
</dbReference>
<protein>
    <recommendedName>
        <fullName evidence="7">Zn(2)-C6 fungal-type domain-containing protein</fullName>
    </recommendedName>
</protein>
<keyword evidence="6" id="KW-0539">Nucleus</keyword>
<dbReference type="GO" id="GO:0000981">
    <property type="term" value="F:DNA-binding transcription factor activity, RNA polymerase II-specific"/>
    <property type="evidence" value="ECO:0007669"/>
    <property type="project" value="InterPro"/>
</dbReference>
<evidence type="ECO:0000313" key="8">
    <source>
        <dbReference type="EMBL" id="KAL1584772.1"/>
    </source>
</evidence>
<organism evidence="8 9">
    <name type="scientific">Cladosporium halotolerans</name>
    <dbReference type="NCBI Taxonomy" id="1052096"/>
    <lineage>
        <taxon>Eukaryota</taxon>
        <taxon>Fungi</taxon>
        <taxon>Dikarya</taxon>
        <taxon>Ascomycota</taxon>
        <taxon>Pezizomycotina</taxon>
        <taxon>Dothideomycetes</taxon>
        <taxon>Dothideomycetidae</taxon>
        <taxon>Cladosporiales</taxon>
        <taxon>Cladosporiaceae</taxon>
        <taxon>Cladosporium</taxon>
    </lineage>
</organism>
<reference evidence="8 9" key="1">
    <citation type="journal article" date="2020" name="Microbiol. Resour. Announc.">
        <title>Draft Genome Sequence of a Cladosporium Species Isolated from the Mesophotic Ascidian Didemnum maculosum.</title>
        <authorList>
            <person name="Gioti A."/>
            <person name="Siaperas R."/>
            <person name="Nikolaivits E."/>
            <person name="Le Goff G."/>
            <person name="Ouazzani J."/>
            <person name="Kotoulas G."/>
            <person name="Topakas E."/>
        </authorList>
    </citation>
    <scope>NUCLEOTIDE SEQUENCE [LARGE SCALE GENOMIC DNA]</scope>
    <source>
        <strain evidence="8 9">TM138-S3</strain>
    </source>
</reference>
<dbReference type="GeneID" id="96008059"/>
<dbReference type="EMBL" id="JAAQHG020000023">
    <property type="protein sequence ID" value="KAL1584772.1"/>
    <property type="molecule type" value="Genomic_DNA"/>
</dbReference>